<dbReference type="GO" id="GO:0004553">
    <property type="term" value="F:hydrolase activity, hydrolyzing O-glycosyl compounds"/>
    <property type="evidence" value="ECO:0007669"/>
    <property type="project" value="InterPro"/>
</dbReference>
<dbReference type="Proteomes" id="UP000422837">
    <property type="component" value="Chromosome"/>
</dbReference>
<evidence type="ECO:0000256" key="4">
    <source>
        <dbReference type="PIRSR" id="PIRSR600514-1"/>
    </source>
</evidence>
<accession>A0AAW8UN14</accession>
<dbReference type="SUPFAM" id="SSF51011">
    <property type="entry name" value="Glycosyl hydrolase domain"/>
    <property type="match status" value="1"/>
</dbReference>
<feature type="domain" description="Glycosyl hydrolases family 39 N-terminal catalytic" evidence="5">
    <location>
        <begin position="4"/>
        <end position="455"/>
    </location>
</feature>
<dbReference type="InterPro" id="IPR049166">
    <property type="entry name" value="GH39_cat"/>
</dbReference>
<evidence type="ECO:0000313" key="7">
    <source>
        <dbReference type="EMBL" id="QGN28602.1"/>
    </source>
</evidence>
<dbReference type="EMBL" id="JARQDV010000009">
    <property type="protein sequence ID" value="MDT2965584.1"/>
    <property type="molecule type" value="Genomic_DNA"/>
</dbReference>
<dbReference type="Gene3D" id="2.60.40.1500">
    <property type="entry name" value="Glycosyl hydrolase domain, family 39"/>
    <property type="match status" value="1"/>
</dbReference>
<dbReference type="SUPFAM" id="SSF51445">
    <property type="entry name" value="(Trans)glycosidases"/>
    <property type="match status" value="1"/>
</dbReference>
<evidence type="ECO:0000313" key="9">
    <source>
        <dbReference type="Proteomes" id="UP001268896"/>
    </source>
</evidence>
<evidence type="ECO:0000259" key="5">
    <source>
        <dbReference type="Pfam" id="PF01229"/>
    </source>
</evidence>
<dbReference type="Gene3D" id="3.20.20.80">
    <property type="entry name" value="Glycosidases"/>
    <property type="match status" value="1"/>
</dbReference>
<reference evidence="6" key="2">
    <citation type="submission" date="2023-03" db="EMBL/GenBank/DDBJ databases">
        <authorList>
            <person name="Shen W."/>
            <person name="Cai J."/>
        </authorList>
    </citation>
    <scope>NUCLEOTIDE SEQUENCE</scope>
    <source>
        <strain evidence="6">K72-2</strain>
    </source>
</reference>
<evidence type="ECO:0000256" key="1">
    <source>
        <dbReference type="ARBA" id="ARBA00008875"/>
    </source>
</evidence>
<evidence type="ECO:0000313" key="8">
    <source>
        <dbReference type="Proteomes" id="UP000422837"/>
    </source>
</evidence>
<dbReference type="Pfam" id="PF01229">
    <property type="entry name" value="Glyco_hydro_39"/>
    <property type="match status" value="1"/>
</dbReference>
<dbReference type="InterPro" id="IPR051923">
    <property type="entry name" value="Glycosyl_Hydrolase_39"/>
</dbReference>
<dbReference type="AlphaFoldDB" id="A0AAW8UN14"/>
<sequence>METIQLTKNMTVSSFHNFADDCIGTGRMGLALQRQYQEQLRLVQEKIGFKYIRGHGLFSDDMAIYQEYEDETGQKVAEYNFTYLDMVMDFYQEVGIKPYLELGFMPQKLASGDQTVFYWQGNVTPPRSYEGWCQLVQATLQHLITRYGRAEVVTWPVEVWNEPNLPGFWQDADMTEYFKLFKETFLAVKAVDDQFKVGGPAICGVDDINWLQQFMAFCHEEQLAIDTVTRHFYTISDPETAGHYSYVTLREAQESLTELDISRSIIDDYPEYRGLPMHITEFNTSYRPDSPLHDTNLNAAYIAQLLSRLGETSASYSYWTFGDIFEEMGVPFTPFHGGFGLVANGNIPKPTFWTFAFYKKLQKNCLYKGEHGIVTSDGKERFAGVFWNLTAEAMSFQLDFPEEVEKWCITSEVVDQQTTNPLQSWHDLGEPANLSAEQRALLQQIAQPKVTTTVTSNSYSFTVQPHGVHYFEARPRKQTSDRGYDYQRVLAGR</sequence>
<evidence type="ECO:0000256" key="3">
    <source>
        <dbReference type="ARBA" id="ARBA00023295"/>
    </source>
</evidence>
<dbReference type="Proteomes" id="UP001268896">
    <property type="component" value="Unassembled WGS sequence"/>
</dbReference>
<evidence type="ECO:0000313" key="6">
    <source>
        <dbReference type="EMBL" id="MDT2965584.1"/>
    </source>
</evidence>
<dbReference type="RefSeq" id="WP_081117181.1">
    <property type="nucleotide sequence ID" value="NZ_CP046123.1"/>
</dbReference>
<reference evidence="7 8" key="1">
    <citation type="submission" date="2019-11" db="EMBL/GenBank/DDBJ databases">
        <title>Detection and genome characteristic of a blood enterococcus casselifavus isolate from Zhengzhou,china.</title>
        <authorList>
            <person name="Wen P."/>
        </authorList>
    </citation>
    <scope>NUCLEOTIDE SEQUENCE [LARGE SCALE GENOMIC DNA]</scope>
    <source>
        <strain evidence="7 8">EC291</strain>
    </source>
</reference>
<dbReference type="PANTHER" id="PTHR12631">
    <property type="entry name" value="ALPHA-L-IDURONIDASE"/>
    <property type="match status" value="1"/>
</dbReference>
<feature type="active site" description="Proton donor" evidence="4">
    <location>
        <position position="162"/>
    </location>
</feature>
<keyword evidence="3" id="KW-0326">Glycosidase</keyword>
<keyword evidence="2 6" id="KW-0378">Hydrolase</keyword>
<dbReference type="GO" id="GO:0005975">
    <property type="term" value="P:carbohydrate metabolic process"/>
    <property type="evidence" value="ECO:0007669"/>
    <property type="project" value="InterPro"/>
</dbReference>
<dbReference type="PANTHER" id="PTHR12631:SF10">
    <property type="entry name" value="BETA-XYLOSIDASE-LIKE PROTEIN-RELATED"/>
    <property type="match status" value="1"/>
</dbReference>
<comment type="similarity">
    <text evidence="1">Belongs to the glycosyl hydrolase 39 family.</text>
</comment>
<protein>
    <submittedName>
        <fullName evidence="6">Glycosyl hydrolase</fullName>
    </submittedName>
    <submittedName>
        <fullName evidence="7">Xylan 1,4-beta-xylosidase</fullName>
    </submittedName>
</protein>
<dbReference type="InterPro" id="IPR000514">
    <property type="entry name" value="Glyco_hydro_39"/>
</dbReference>
<organism evidence="6 9">
    <name type="scientific">Enterococcus casseliflavus</name>
    <name type="common">Enterococcus flavescens</name>
    <dbReference type="NCBI Taxonomy" id="37734"/>
    <lineage>
        <taxon>Bacteria</taxon>
        <taxon>Bacillati</taxon>
        <taxon>Bacillota</taxon>
        <taxon>Bacilli</taxon>
        <taxon>Lactobacillales</taxon>
        <taxon>Enterococcaceae</taxon>
        <taxon>Enterococcus</taxon>
    </lineage>
</organism>
<dbReference type="EMBL" id="CP046123">
    <property type="protein sequence ID" value="QGN28602.1"/>
    <property type="molecule type" value="Genomic_DNA"/>
</dbReference>
<proteinExistence type="inferred from homology"/>
<name>A0AAW8UN14_ENTCA</name>
<dbReference type="InterPro" id="IPR017853">
    <property type="entry name" value="GH"/>
</dbReference>
<dbReference type="PRINTS" id="PR00745">
    <property type="entry name" value="GLHYDRLASE39"/>
</dbReference>
<evidence type="ECO:0000256" key="2">
    <source>
        <dbReference type="ARBA" id="ARBA00022801"/>
    </source>
</evidence>
<gene>
    <name evidence="7" type="ORF">GFU50_03375</name>
    <name evidence="6" type="ORF">P7I32_13290</name>
</gene>